<dbReference type="RefSeq" id="WP_198731025.1">
    <property type="nucleotide sequence ID" value="NZ_JAEILF010000105.1"/>
</dbReference>
<proteinExistence type="predicted"/>
<evidence type="ECO:0008006" key="3">
    <source>
        <dbReference type="Google" id="ProtNLM"/>
    </source>
</evidence>
<sequence>MKLTPELSILKSLLFTYSIENYDDPERERFIASKNVNNETELAELFEKLTKPEFLSYKLEIQQWHIETLQHYLNTDENFSSVFYLLDTYFDDEIIDHRQFMSVLLRCLQNYTTEAAARKQYENKTTQHVNNPWTPVHLRH</sequence>
<evidence type="ECO:0000313" key="1">
    <source>
        <dbReference type="EMBL" id="MBI6567193.1"/>
    </source>
</evidence>
<keyword evidence="2" id="KW-1185">Reference proteome</keyword>
<comment type="caution">
    <text evidence="1">The sequence shown here is derived from an EMBL/GenBank/DDBJ whole genome shotgun (WGS) entry which is preliminary data.</text>
</comment>
<gene>
    <name evidence="1" type="ORF">YA0852_24215</name>
</gene>
<accession>A0ABS0UNM1</accession>
<evidence type="ECO:0000313" key="2">
    <source>
        <dbReference type="Proteomes" id="UP000648914"/>
    </source>
</evidence>
<reference evidence="1 2" key="1">
    <citation type="submission" date="2020-12" db="EMBL/GenBank/DDBJ databases">
        <title>Comparative genomic insights into the epidemiology and virulence of plant pathogenic Pseudomonads from Turkey.</title>
        <authorList>
            <person name="Dillon M."/>
            <person name="Ruiz-Bedoya T."/>
            <person name="Bendalovic-Torma C."/>
            <person name="Guttman K.M."/>
            <person name="Kwak H."/>
            <person name="Middleton M.A."/>
            <person name="Wang P.W."/>
            <person name="Horuz S."/>
            <person name="Aysan Y."/>
            <person name="Guttman D.S."/>
        </authorList>
    </citation>
    <scope>NUCLEOTIDE SEQUENCE [LARGE SCALE GENOMIC DNA]</scope>
    <source>
        <strain evidence="1 2">S5_IA_2b</strain>
    </source>
</reference>
<dbReference type="Proteomes" id="UP000648914">
    <property type="component" value="Unassembled WGS sequence"/>
</dbReference>
<name>A0ABS0UNM1_9PSED</name>
<organism evidence="1 2">
    <name type="scientific">Pseudomonas synxantha</name>
    <dbReference type="NCBI Taxonomy" id="47883"/>
    <lineage>
        <taxon>Bacteria</taxon>
        <taxon>Pseudomonadati</taxon>
        <taxon>Pseudomonadota</taxon>
        <taxon>Gammaproteobacteria</taxon>
        <taxon>Pseudomonadales</taxon>
        <taxon>Pseudomonadaceae</taxon>
        <taxon>Pseudomonas</taxon>
    </lineage>
</organism>
<protein>
    <recommendedName>
        <fullName evidence="3">CdiI immunity protein domain-containing protein</fullName>
    </recommendedName>
</protein>
<dbReference type="EMBL" id="JAEILG010000065">
    <property type="protein sequence ID" value="MBI6567193.1"/>
    <property type="molecule type" value="Genomic_DNA"/>
</dbReference>